<sequence>MNNFTFYNPTKLIFGKGTIPSLTGEIPADKKILITFGGGSVKNNGVYKQVSEA</sequence>
<dbReference type="EMBL" id="VSSQ01002657">
    <property type="protein sequence ID" value="MPM16682.1"/>
    <property type="molecule type" value="Genomic_DNA"/>
</dbReference>
<protein>
    <submittedName>
        <fullName evidence="1">Alcohol dehydrogenase YqhD</fullName>
        <ecNumber evidence="1">1.1.1.-</ecNumber>
    </submittedName>
</protein>
<proteinExistence type="predicted"/>
<dbReference type="GO" id="GO:0005829">
    <property type="term" value="C:cytosol"/>
    <property type="evidence" value="ECO:0007669"/>
    <property type="project" value="TreeGrafter"/>
</dbReference>
<name>A0A644XKH2_9ZZZZ</name>
<dbReference type="Gene3D" id="3.40.50.1970">
    <property type="match status" value="1"/>
</dbReference>
<dbReference type="PANTHER" id="PTHR43633">
    <property type="entry name" value="ALCOHOL DEHYDROGENASE YQHD"/>
    <property type="match status" value="1"/>
</dbReference>
<dbReference type="InterPro" id="IPR044731">
    <property type="entry name" value="BDH-like"/>
</dbReference>
<organism evidence="1">
    <name type="scientific">bioreactor metagenome</name>
    <dbReference type="NCBI Taxonomy" id="1076179"/>
    <lineage>
        <taxon>unclassified sequences</taxon>
        <taxon>metagenomes</taxon>
        <taxon>ecological metagenomes</taxon>
    </lineage>
</organism>
<dbReference type="GO" id="GO:1990362">
    <property type="term" value="F:butanol dehydrogenase (NAD+) activity"/>
    <property type="evidence" value="ECO:0007669"/>
    <property type="project" value="InterPro"/>
</dbReference>
<accession>A0A644XKH2</accession>
<comment type="caution">
    <text evidence="1">The sequence shown here is derived from an EMBL/GenBank/DDBJ whole genome shotgun (WGS) entry which is preliminary data.</text>
</comment>
<dbReference type="GO" id="GO:1990002">
    <property type="term" value="F:methylglyoxal reductase (NADPH) (acetol producing) activity"/>
    <property type="evidence" value="ECO:0007669"/>
    <property type="project" value="TreeGrafter"/>
</dbReference>
<gene>
    <name evidence="1" type="primary">yqhD_8</name>
    <name evidence="1" type="ORF">SDC9_63063</name>
</gene>
<evidence type="ECO:0000313" key="1">
    <source>
        <dbReference type="EMBL" id="MPM16682.1"/>
    </source>
</evidence>
<dbReference type="PANTHER" id="PTHR43633:SF1">
    <property type="entry name" value="ALCOHOL DEHYDROGENASE YQHD"/>
    <property type="match status" value="1"/>
</dbReference>
<dbReference type="AlphaFoldDB" id="A0A644XKH2"/>
<keyword evidence="1" id="KW-0560">Oxidoreductase</keyword>
<dbReference type="SUPFAM" id="SSF56796">
    <property type="entry name" value="Dehydroquinate synthase-like"/>
    <property type="match status" value="1"/>
</dbReference>
<reference evidence="1" key="1">
    <citation type="submission" date="2019-08" db="EMBL/GenBank/DDBJ databases">
        <authorList>
            <person name="Kucharzyk K."/>
            <person name="Murdoch R.W."/>
            <person name="Higgins S."/>
            <person name="Loffler F."/>
        </authorList>
    </citation>
    <scope>NUCLEOTIDE SEQUENCE</scope>
</reference>
<dbReference type="EC" id="1.1.1.-" evidence="1"/>
<dbReference type="GO" id="GO:0008106">
    <property type="term" value="F:alcohol dehydrogenase (NADP+) activity"/>
    <property type="evidence" value="ECO:0007669"/>
    <property type="project" value="TreeGrafter"/>
</dbReference>